<sequence>MVKNSKKRKSGVESLPSKKIKSDVPIISQGHGDNLIGGLLFPDELDITTDTLITLAQNPTLISHKQLKPFRTAVHDYWRISQEVALTGSSLTSRISSALVDHRHVDALVLLSEMQIRRQIPKLGALQRWVRECDGVLTPEMDKEEQDMVWAVLDAILRTTQPDFIARLTGGESGQGKVQNGSRLIWYPPFHTPRHATRASDKTPDPKVTSVSENAQTALKPLQITPGPERRPPNKHPAIVWHSPEGTFPLEPDPQVRPEPQRYDVQGVPGAFVITDVFDKCECESLVSAAEKVGLEPDEPISASALSLSSVLAHNFIWLADPTFLSILFARVKPHLPPVIQGGQVKGINARFRLYRYRKGALYRPHIDGAWPSSSSTVVDGQPTYVYDSDPTLYSRLTFLIYLNDNFDGGCTTFFLPSFQSLQSVSTGVSGGGMIEARPVKPLQGAVCVFPHGSAQGSLLHEGSGVDGDGAKYVIRTEVLYEVDRNERE</sequence>
<keyword evidence="3" id="KW-0223">Dioxygenase</keyword>
<keyword evidence="5" id="KW-0408">Iron</keyword>
<dbReference type="Proteomes" id="UP000076722">
    <property type="component" value="Unassembled WGS sequence"/>
</dbReference>
<accession>A0A164NL85</accession>
<dbReference type="InterPro" id="IPR005123">
    <property type="entry name" value="Oxoglu/Fe-dep_dioxygenase_dom"/>
</dbReference>
<keyword evidence="9" id="KW-1185">Reference proteome</keyword>
<dbReference type="GO" id="GO:0031418">
    <property type="term" value="F:L-ascorbic acid binding"/>
    <property type="evidence" value="ECO:0007669"/>
    <property type="project" value="InterPro"/>
</dbReference>
<dbReference type="InterPro" id="IPR045054">
    <property type="entry name" value="P4HA-like"/>
</dbReference>
<dbReference type="PROSITE" id="PS51471">
    <property type="entry name" value="FE2OG_OXY"/>
    <property type="match status" value="1"/>
</dbReference>
<dbReference type="GO" id="GO:0004656">
    <property type="term" value="F:procollagen-proline 4-dioxygenase activity"/>
    <property type="evidence" value="ECO:0007669"/>
    <property type="project" value="TreeGrafter"/>
</dbReference>
<evidence type="ECO:0000256" key="5">
    <source>
        <dbReference type="ARBA" id="ARBA00023004"/>
    </source>
</evidence>
<feature type="region of interest" description="Disordered" evidence="6">
    <location>
        <begin position="193"/>
        <end position="212"/>
    </location>
</feature>
<reference evidence="8 9" key="1">
    <citation type="journal article" date="2016" name="Mol. Biol. Evol.">
        <title>Comparative Genomics of Early-Diverging Mushroom-Forming Fungi Provides Insights into the Origins of Lignocellulose Decay Capabilities.</title>
        <authorList>
            <person name="Nagy L.G."/>
            <person name="Riley R."/>
            <person name="Tritt A."/>
            <person name="Adam C."/>
            <person name="Daum C."/>
            <person name="Floudas D."/>
            <person name="Sun H."/>
            <person name="Yadav J.S."/>
            <person name="Pangilinan J."/>
            <person name="Larsson K.H."/>
            <person name="Matsuura K."/>
            <person name="Barry K."/>
            <person name="Labutti K."/>
            <person name="Kuo R."/>
            <person name="Ohm R.A."/>
            <person name="Bhattacharya S.S."/>
            <person name="Shirouzu T."/>
            <person name="Yoshinaga Y."/>
            <person name="Martin F.M."/>
            <person name="Grigoriev I.V."/>
            <person name="Hibbett D.S."/>
        </authorList>
    </citation>
    <scope>NUCLEOTIDE SEQUENCE [LARGE SCALE GENOMIC DNA]</scope>
    <source>
        <strain evidence="8 9">HHB9708</strain>
    </source>
</reference>
<evidence type="ECO:0000256" key="3">
    <source>
        <dbReference type="ARBA" id="ARBA00022964"/>
    </source>
</evidence>
<protein>
    <recommendedName>
        <fullName evidence="7">Fe2OG dioxygenase domain-containing protein</fullName>
    </recommendedName>
</protein>
<name>A0A164NL85_9AGAM</name>
<evidence type="ECO:0000256" key="4">
    <source>
        <dbReference type="ARBA" id="ARBA00023002"/>
    </source>
</evidence>
<evidence type="ECO:0000313" key="9">
    <source>
        <dbReference type="Proteomes" id="UP000076722"/>
    </source>
</evidence>
<dbReference type="PANTHER" id="PTHR10869">
    <property type="entry name" value="PROLYL 4-HYDROXYLASE ALPHA SUBUNIT"/>
    <property type="match status" value="1"/>
</dbReference>
<dbReference type="PANTHER" id="PTHR10869:SF247">
    <property type="entry name" value="FE2OG DIOXYGENASE DOMAIN-CONTAINING PROTEIN"/>
    <property type="match status" value="1"/>
</dbReference>
<dbReference type="Gene3D" id="2.60.120.620">
    <property type="entry name" value="q2cbj1_9rhob like domain"/>
    <property type="match status" value="1"/>
</dbReference>
<feature type="domain" description="Fe2OG dioxygenase" evidence="7">
    <location>
        <begin position="347"/>
        <end position="481"/>
    </location>
</feature>
<dbReference type="EMBL" id="KV419444">
    <property type="protein sequence ID" value="KZS87815.1"/>
    <property type="molecule type" value="Genomic_DNA"/>
</dbReference>
<comment type="cofactor">
    <cofactor evidence="1">
        <name>L-ascorbate</name>
        <dbReference type="ChEBI" id="CHEBI:38290"/>
    </cofactor>
</comment>
<dbReference type="AlphaFoldDB" id="A0A164NL85"/>
<dbReference type="InterPro" id="IPR006620">
    <property type="entry name" value="Pro_4_hyd_alph"/>
</dbReference>
<evidence type="ECO:0000313" key="8">
    <source>
        <dbReference type="EMBL" id="KZS87815.1"/>
    </source>
</evidence>
<proteinExistence type="predicted"/>
<evidence type="ECO:0000256" key="6">
    <source>
        <dbReference type="SAM" id="MobiDB-lite"/>
    </source>
</evidence>
<evidence type="ECO:0000259" key="7">
    <source>
        <dbReference type="PROSITE" id="PS51471"/>
    </source>
</evidence>
<organism evidence="8 9">
    <name type="scientific">Sistotremastrum niveocremeum HHB9708</name>
    <dbReference type="NCBI Taxonomy" id="1314777"/>
    <lineage>
        <taxon>Eukaryota</taxon>
        <taxon>Fungi</taxon>
        <taxon>Dikarya</taxon>
        <taxon>Basidiomycota</taxon>
        <taxon>Agaricomycotina</taxon>
        <taxon>Agaricomycetes</taxon>
        <taxon>Sistotremastrales</taxon>
        <taxon>Sistotremastraceae</taxon>
        <taxon>Sertulicium</taxon>
        <taxon>Sertulicium niveocremeum</taxon>
    </lineage>
</organism>
<gene>
    <name evidence="8" type="ORF">SISNIDRAFT_476200</name>
</gene>
<evidence type="ECO:0000256" key="2">
    <source>
        <dbReference type="ARBA" id="ARBA00022723"/>
    </source>
</evidence>
<dbReference type="SMART" id="SM00702">
    <property type="entry name" value="P4Hc"/>
    <property type="match status" value="1"/>
</dbReference>
<dbReference type="OrthoDB" id="69177at2759"/>
<keyword evidence="2" id="KW-0479">Metal-binding</keyword>
<dbReference type="GO" id="GO:0005506">
    <property type="term" value="F:iron ion binding"/>
    <property type="evidence" value="ECO:0007669"/>
    <property type="project" value="InterPro"/>
</dbReference>
<keyword evidence="4" id="KW-0560">Oxidoreductase</keyword>
<dbReference type="STRING" id="1314777.A0A164NL85"/>
<dbReference type="GO" id="GO:0005783">
    <property type="term" value="C:endoplasmic reticulum"/>
    <property type="evidence" value="ECO:0007669"/>
    <property type="project" value="TreeGrafter"/>
</dbReference>
<evidence type="ECO:0000256" key="1">
    <source>
        <dbReference type="ARBA" id="ARBA00001961"/>
    </source>
</evidence>